<evidence type="ECO:0000313" key="1">
    <source>
        <dbReference type="EMBL" id="MED6145953.1"/>
    </source>
</evidence>
<evidence type="ECO:0000313" key="2">
    <source>
        <dbReference type="Proteomes" id="UP001341840"/>
    </source>
</evidence>
<evidence type="ECO:0008006" key="3">
    <source>
        <dbReference type="Google" id="ProtNLM"/>
    </source>
</evidence>
<gene>
    <name evidence="1" type="ORF">PIB30_029916</name>
</gene>
<dbReference type="EMBL" id="JASCZI010090744">
    <property type="protein sequence ID" value="MED6145953.1"/>
    <property type="molecule type" value="Genomic_DNA"/>
</dbReference>
<name>A0ABU6TDJ7_9FABA</name>
<comment type="caution">
    <text evidence="1">The sequence shown here is derived from an EMBL/GenBank/DDBJ whole genome shotgun (WGS) entry which is preliminary data.</text>
</comment>
<organism evidence="1 2">
    <name type="scientific">Stylosanthes scabra</name>
    <dbReference type="NCBI Taxonomy" id="79078"/>
    <lineage>
        <taxon>Eukaryota</taxon>
        <taxon>Viridiplantae</taxon>
        <taxon>Streptophyta</taxon>
        <taxon>Embryophyta</taxon>
        <taxon>Tracheophyta</taxon>
        <taxon>Spermatophyta</taxon>
        <taxon>Magnoliopsida</taxon>
        <taxon>eudicotyledons</taxon>
        <taxon>Gunneridae</taxon>
        <taxon>Pentapetalae</taxon>
        <taxon>rosids</taxon>
        <taxon>fabids</taxon>
        <taxon>Fabales</taxon>
        <taxon>Fabaceae</taxon>
        <taxon>Papilionoideae</taxon>
        <taxon>50 kb inversion clade</taxon>
        <taxon>dalbergioids sensu lato</taxon>
        <taxon>Dalbergieae</taxon>
        <taxon>Pterocarpus clade</taxon>
        <taxon>Stylosanthes</taxon>
    </lineage>
</organism>
<proteinExistence type="predicted"/>
<protein>
    <recommendedName>
        <fullName evidence="3">Secreted protein</fullName>
    </recommendedName>
</protein>
<keyword evidence="2" id="KW-1185">Reference proteome</keyword>
<reference evidence="1 2" key="1">
    <citation type="journal article" date="2023" name="Plants (Basel)">
        <title>Bridging the Gap: Combining Genomics and Transcriptomics Approaches to Understand Stylosanthes scabra, an Orphan Legume from the Brazilian Caatinga.</title>
        <authorList>
            <person name="Ferreira-Neto J.R.C."/>
            <person name="da Silva M.D."/>
            <person name="Binneck E."/>
            <person name="de Melo N.F."/>
            <person name="da Silva R.H."/>
            <person name="de Melo A.L.T.M."/>
            <person name="Pandolfi V."/>
            <person name="Bustamante F.O."/>
            <person name="Brasileiro-Vidal A.C."/>
            <person name="Benko-Iseppon A.M."/>
        </authorList>
    </citation>
    <scope>NUCLEOTIDE SEQUENCE [LARGE SCALE GENOMIC DNA]</scope>
    <source>
        <tissue evidence="1">Leaves</tissue>
    </source>
</reference>
<sequence>MAPVSAVIFDPLAACFYFVPSPKAPSNASVRFSHPSIRRVNREQKPGSNNCICVQCRACMWLDESLVKTRHRANPTFTLCRMEKSYSTVVEEST</sequence>
<accession>A0ABU6TDJ7</accession>
<dbReference type="Proteomes" id="UP001341840">
    <property type="component" value="Unassembled WGS sequence"/>
</dbReference>